<dbReference type="Proteomes" id="UP000241107">
    <property type="component" value="Unassembled WGS sequence"/>
</dbReference>
<feature type="domain" description="SLS1 first KH" evidence="2">
    <location>
        <begin position="179"/>
        <end position="239"/>
    </location>
</feature>
<evidence type="ECO:0000259" key="3">
    <source>
        <dbReference type="Pfam" id="PF20778"/>
    </source>
</evidence>
<dbReference type="Pfam" id="PF14611">
    <property type="entry name" value="KH_SLS1_1"/>
    <property type="match status" value="1"/>
</dbReference>
<dbReference type="GO" id="GO:0005743">
    <property type="term" value="C:mitochondrial inner membrane"/>
    <property type="evidence" value="ECO:0007669"/>
    <property type="project" value="InterPro"/>
</dbReference>
<evidence type="ECO:0000313" key="4">
    <source>
        <dbReference type="EMBL" id="PSK36358.1"/>
    </source>
</evidence>
<feature type="domain" description="SLS1 C-terminal" evidence="3">
    <location>
        <begin position="337"/>
        <end position="739"/>
    </location>
</feature>
<evidence type="ECO:0000259" key="2">
    <source>
        <dbReference type="Pfam" id="PF14611"/>
    </source>
</evidence>
<proteinExistence type="predicted"/>
<dbReference type="VEuPathDB" id="FungiDB:C7M61_004182"/>
<gene>
    <name evidence="4" type="ORF">C7M61_004182</name>
</gene>
<evidence type="ECO:0000313" key="5">
    <source>
        <dbReference type="Proteomes" id="UP000241107"/>
    </source>
</evidence>
<evidence type="ECO:0000256" key="1">
    <source>
        <dbReference type="SAM" id="MobiDB-lite"/>
    </source>
</evidence>
<dbReference type="InterPro" id="IPR048401">
    <property type="entry name" value="SLS1_C"/>
</dbReference>
<dbReference type="RefSeq" id="XP_024712478.1">
    <property type="nucleotide sequence ID" value="XM_024859506.1"/>
</dbReference>
<reference evidence="4 5" key="1">
    <citation type="submission" date="2018-03" db="EMBL/GenBank/DDBJ databases">
        <title>Candida pseudohaemulonii genome assembly and annotation.</title>
        <authorList>
            <person name="Munoz J.F."/>
            <person name="Gade L.G."/>
            <person name="Chow N.A."/>
            <person name="Litvintseva A.P."/>
            <person name="Loparev V.N."/>
            <person name="Cuomo C.A."/>
        </authorList>
    </citation>
    <scope>NUCLEOTIDE SEQUENCE [LARGE SCALE GENOMIC DNA]</scope>
    <source>
        <strain evidence="4 5">B12108</strain>
    </source>
</reference>
<organism evidence="4 5">
    <name type="scientific">Candidozyma pseudohaemuli</name>
    <dbReference type="NCBI Taxonomy" id="418784"/>
    <lineage>
        <taxon>Eukaryota</taxon>
        <taxon>Fungi</taxon>
        <taxon>Dikarya</taxon>
        <taxon>Ascomycota</taxon>
        <taxon>Saccharomycotina</taxon>
        <taxon>Pichiomycetes</taxon>
        <taxon>Metschnikowiaceae</taxon>
        <taxon>Candidozyma</taxon>
    </lineage>
</organism>
<keyword evidence="5" id="KW-1185">Reference proteome</keyword>
<comment type="caution">
    <text evidence="4">The sequence shown here is derived from an EMBL/GenBank/DDBJ whole genome shotgun (WGS) entry which is preliminary data.</text>
</comment>
<dbReference type="GeneID" id="36567570"/>
<dbReference type="STRING" id="418784.A0A2P7YK56"/>
<dbReference type="AlphaFoldDB" id="A0A2P7YK56"/>
<dbReference type="OrthoDB" id="5392646at2759"/>
<dbReference type="InterPro" id="IPR032741">
    <property type="entry name" value="Sls1_KH-1"/>
</dbReference>
<feature type="region of interest" description="Disordered" evidence="1">
    <location>
        <begin position="411"/>
        <end position="434"/>
    </location>
</feature>
<dbReference type="Pfam" id="PF20778">
    <property type="entry name" value="SLS1_C"/>
    <property type="match status" value="1"/>
</dbReference>
<sequence>MPWSTPIRYFSTGLVARNLSRYPSFVHKALKDVPYSKETQNLPKARKRILILSPEQTKDKKYNKYVQEVNRKGRRQTPRQMLKLLEDDAIKIKPPTSTKESLMESIELFKPSSADISIGKKAAVVSDICKGFKALQLQEYILKKHGSLKGLKAGTKQKLASFILEKIWTTNVKEMSLDDLLVTESVPLTRYEMFLLLLSHGLILRHIRSAVSKIEFDSESKKLLLTGTPEQVENAKINLTSDLEGAHMEEIDLSVVKKLALKQHGHFNVAEVGSNTEVYFDPLKNDKYELYALNKNQLKRTKRLLLWLLNYNLHTKEFLHLPEGPHHFLPFKQDDLLAWKDRSKDLYVLEKKDQKPSQLLLDELAKFSDESLSKIDLYDETWRDEDDKLSLKAAAEKQSDSKGWDLLESLGFGGESTETPQPPPSEQTSNITLSKEQRDQLYKELTDFKYKQSLPGVAADNLDPKLFTVTLGNVLFEIPTNKKNIVPSATLEQKHKLVLFNSNVMLAHDKIISMRANDSSSPSYRDPHMYSLQFKFTPSPFVASLETDKAMEYPPVEMWVQLKANLMPDVDTLQIVSVEGENSSLVCLPDAKSDIKISCQMTGRILEEQEDADIEDQSISQTLDSTIDRYLRFSSQPGVVDFLEKSTLDYSGRAPTSIAPTIDLVINGKTVRYHYLNVSYRREIAVELPQEDGTEQMVHVSVVEGGSLGGKRIEIRFVGDYAAETSREEFDQLLDRVLGFINTL</sequence>
<protein>
    <submittedName>
        <fullName evidence="4">Uncharacterized protein</fullName>
    </submittedName>
</protein>
<dbReference type="EMBL" id="PYFQ01000012">
    <property type="protein sequence ID" value="PSK36358.1"/>
    <property type="molecule type" value="Genomic_DNA"/>
</dbReference>
<name>A0A2P7YK56_9ASCO</name>
<accession>A0A2P7YK56</accession>